<proteinExistence type="predicted"/>
<comment type="caution">
    <text evidence="2">The sequence shown here is derived from an EMBL/GenBank/DDBJ whole genome shotgun (WGS) entry which is preliminary data.</text>
</comment>
<accession>A0A2N5SPM9</accession>
<feature type="region of interest" description="Disordered" evidence="1">
    <location>
        <begin position="1"/>
        <end position="30"/>
    </location>
</feature>
<evidence type="ECO:0000313" key="3">
    <source>
        <dbReference type="Proteomes" id="UP000235392"/>
    </source>
</evidence>
<feature type="compositionally biased region" description="Polar residues" evidence="1">
    <location>
        <begin position="1"/>
        <end position="13"/>
    </location>
</feature>
<name>A0A2N5SPM9_9BASI</name>
<dbReference type="AlphaFoldDB" id="A0A2N5SPM9"/>
<gene>
    <name evidence="2" type="ORF">PCASD_20292</name>
</gene>
<evidence type="ECO:0000256" key="1">
    <source>
        <dbReference type="SAM" id="MobiDB-lite"/>
    </source>
</evidence>
<reference evidence="2 3" key="1">
    <citation type="submission" date="2017-11" db="EMBL/GenBank/DDBJ databases">
        <title>De novo assembly and phasing of dikaryotic genomes from two isolates of Puccinia coronata f. sp. avenae, the causal agent of oat crown rust.</title>
        <authorList>
            <person name="Miller M.E."/>
            <person name="Zhang Y."/>
            <person name="Omidvar V."/>
            <person name="Sperschneider J."/>
            <person name="Schwessinger B."/>
            <person name="Raley C."/>
            <person name="Palmer J.M."/>
            <person name="Garnica D."/>
            <person name="Upadhyaya N."/>
            <person name="Rathjen J."/>
            <person name="Taylor J.M."/>
            <person name="Park R.F."/>
            <person name="Dodds P.N."/>
            <person name="Hirsch C.D."/>
            <person name="Kianian S.F."/>
            <person name="Figueroa M."/>
        </authorList>
    </citation>
    <scope>NUCLEOTIDE SEQUENCE [LARGE SCALE GENOMIC DNA]</scope>
    <source>
        <strain evidence="2">12SD80</strain>
    </source>
</reference>
<dbReference type="Proteomes" id="UP000235392">
    <property type="component" value="Unassembled WGS sequence"/>
</dbReference>
<dbReference type="EMBL" id="PGCI01000803">
    <property type="protein sequence ID" value="PLW15202.1"/>
    <property type="molecule type" value="Genomic_DNA"/>
</dbReference>
<organism evidence="2 3">
    <name type="scientific">Puccinia coronata f. sp. avenae</name>
    <dbReference type="NCBI Taxonomy" id="200324"/>
    <lineage>
        <taxon>Eukaryota</taxon>
        <taxon>Fungi</taxon>
        <taxon>Dikarya</taxon>
        <taxon>Basidiomycota</taxon>
        <taxon>Pucciniomycotina</taxon>
        <taxon>Pucciniomycetes</taxon>
        <taxon>Pucciniales</taxon>
        <taxon>Pucciniaceae</taxon>
        <taxon>Puccinia</taxon>
    </lineage>
</organism>
<evidence type="ECO:0000313" key="2">
    <source>
        <dbReference type="EMBL" id="PLW15202.1"/>
    </source>
</evidence>
<protein>
    <submittedName>
        <fullName evidence="2">Uncharacterized protein</fullName>
    </submittedName>
</protein>
<sequence length="203" mass="22887">MTKVRSSGANLTQVPPDRGRPPTESAPRGVPRTLRLSGFVKLVVEADLNDFKDKCFPDGYMDEDPTALAVFCGSLSSLIKHVRGQLRNVLLTNILKNKRFHIEGDVPPLDELIKKVYEEFTKNLKGTQPSVKITWSKRICFSHLRLETSIDFQQRHAQLVIDKDAELFLKGQMFSDVSHEAVVMPTLDNVTNSLIRDPPTEDD</sequence>